<gene>
    <name evidence="2" type="ORF">SAMN04489858_1256</name>
</gene>
<feature type="domain" description="Transposase IS204/IS1001/IS1096/IS1165 zinc-finger" evidence="1">
    <location>
        <begin position="67"/>
        <end position="110"/>
    </location>
</feature>
<name>A0A1I0JER1_9RHOB</name>
<sequence>MEIFKSDDGVPDQETRNVRCRVTLNWGHPHFVGSKKHWSPGIDVAVQSVERSESGGGLVLGSLTPNGVCPDCGFHSRRRHGWRRRRLQDYPAHGNEVTVDLAICRWRCQAPACPRRTFSDQIASIVRPFACRTSRVGEIVSHLRHATGGRPHTLRVHLQDLDIRAGQIHPQSDPPDAGTEHIAGQSKDPTYNSPDRLCVQSLNWRRCLAAQAVRGFNNELIQVIIGTQAFVASTLAKTKSRAPDEGGCCFSQRAMSVRAAWFISGGAKCVRSPRWPKKHAGRPTGT</sequence>
<proteinExistence type="predicted"/>
<protein>
    <submittedName>
        <fullName evidence="2">Zinc-finger of transposase IS204/IS1001/IS1096/IS1165</fullName>
    </submittedName>
</protein>
<keyword evidence="2" id="KW-0479">Metal-binding</keyword>
<evidence type="ECO:0000313" key="2">
    <source>
        <dbReference type="EMBL" id="SEU08376.1"/>
    </source>
</evidence>
<dbReference type="Pfam" id="PF14690">
    <property type="entry name" value="Zn_ribbon_ISL3"/>
    <property type="match status" value="1"/>
</dbReference>
<dbReference type="GO" id="GO:0008270">
    <property type="term" value="F:zinc ion binding"/>
    <property type="evidence" value="ECO:0007669"/>
    <property type="project" value="UniProtKB-KW"/>
</dbReference>
<dbReference type="InterPro" id="IPR029261">
    <property type="entry name" value="Transposase_Znf"/>
</dbReference>
<reference evidence="2 3" key="1">
    <citation type="submission" date="2016-10" db="EMBL/GenBank/DDBJ databases">
        <authorList>
            <person name="de Groot N.N."/>
        </authorList>
    </citation>
    <scope>NUCLEOTIDE SEQUENCE [LARGE SCALE GENOMIC DNA]</scope>
    <source>
        <strain evidence="2 3">DSM 17862</strain>
    </source>
</reference>
<keyword evidence="3" id="KW-1185">Reference proteome</keyword>
<keyword evidence="2" id="KW-0863">Zinc-finger</keyword>
<keyword evidence="2" id="KW-0862">Zinc</keyword>
<organism evidence="2 3">
    <name type="scientific">Paracoccus homiensis</name>
    <dbReference type="NCBI Taxonomy" id="364199"/>
    <lineage>
        <taxon>Bacteria</taxon>
        <taxon>Pseudomonadati</taxon>
        <taxon>Pseudomonadota</taxon>
        <taxon>Alphaproteobacteria</taxon>
        <taxon>Rhodobacterales</taxon>
        <taxon>Paracoccaceae</taxon>
        <taxon>Paracoccus</taxon>
    </lineage>
</organism>
<dbReference type="AlphaFoldDB" id="A0A1I0JER1"/>
<dbReference type="EMBL" id="FOHO01000025">
    <property type="protein sequence ID" value="SEU08376.1"/>
    <property type="molecule type" value="Genomic_DNA"/>
</dbReference>
<dbReference type="Proteomes" id="UP000199180">
    <property type="component" value="Unassembled WGS sequence"/>
</dbReference>
<evidence type="ECO:0000313" key="3">
    <source>
        <dbReference type="Proteomes" id="UP000199180"/>
    </source>
</evidence>
<evidence type="ECO:0000259" key="1">
    <source>
        <dbReference type="Pfam" id="PF14690"/>
    </source>
</evidence>
<accession>A0A1I0JER1</accession>
<dbReference type="STRING" id="364199.SAMN04489858_1256"/>